<dbReference type="OrthoDB" id="447029at2759"/>
<protein>
    <submittedName>
        <fullName evidence="5">Electrogenic sodium bicarbonate cotransporter 1</fullName>
    </submittedName>
</protein>
<dbReference type="SMART" id="SM00220">
    <property type="entry name" value="S_TKc"/>
    <property type="match status" value="1"/>
</dbReference>
<dbReference type="PANTHER" id="PTHR24347">
    <property type="entry name" value="SERINE/THREONINE-PROTEIN KINASE"/>
    <property type="match status" value="1"/>
</dbReference>
<dbReference type="PROSITE" id="PS50011">
    <property type="entry name" value="PROTEIN_KINASE_DOM"/>
    <property type="match status" value="1"/>
</dbReference>
<evidence type="ECO:0000256" key="1">
    <source>
        <dbReference type="SAM" id="MobiDB-lite"/>
    </source>
</evidence>
<organism evidence="3">
    <name type="scientific">Cladocopium goreaui</name>
    <dbReference type="NCBI Taxonomy" id="2562237"/>
    <lineage>
        <taxon>Eukaryota</taxon>
        <taxon>Sar</taxon>
        <taxon>Alveolata</taxon>
        <taxon>Dinophyceae</taxon>
        <taxon>Suessiales</taxon>
        <taxon>Symbiodiniaceae</taxon>
        <taxon>Cladocopium</taxon>
    </lineage>
</organism>
<comment type="caution">
    <text evidence="3">The sequence shown here is derived from an EMBL/GenBank/DDBJ whole genome shotgun (WGS) entry which is preliminary data.</text>
</comment>
<name>A0A9P1BQE5_9DINO</name>
<dbReference type="EMBL" id="CAMXCT020000242">
    <property type="protein sequence ID" value="CAL1129436.1"/>
    <property type="molecule type" value="Genomic_DNA"/>
</dbReference>
<dbReference type="Gene3D" id="1.10.510.10">
    <property type="entry name" value="Transferase(Phosphotransferase) domain 1"/>
    <property type="match status" value="1"/>
</dbReference>
<gene>
    <name evidence="3" type="ORF">C1SCF055_LOCUS4319</name>
</gene>
<evidence type="ECO:0000313" key="6">
    <source>
        <dbReference type="Proteomes" id="UP001152797"/>
    </source>
</evidence>
<feature type="region of interest" description="Disordered" evidence="1">
    <location>
        <begin position="1"/>
        <end position="28"/>
    </location>
</feature>
<evidence type="ECO:0000313" key="4">
    <source>
        <dbReference type="EMBL" id="CAL1129436.1"/>
    </source>
</evidence>
<accession>A0A9P1BQE5</accession>
<feature type="region of interest" description="Disordered" evidence="1">
    <location>
        <begin position="632"/>
        <end position="654"/>
    </location>
</feature>
<sequence length="667" mass="72801">MGQSCQSCNGGPLRIPEPNGPLKPSVPLRPRFENEPWVAFHCNAFQVSSSTSAPRAGAEEGTQGWPKVYSLGRLLGDGISAKVFEAEALADLETTETAQQLTVLGTCGAVAAGMPHCLREHGRKVAIKRFHRLGSRTFMKELTALKRVGTHPNILRLLESYQGFNGEDVLVLEYCDGSTLYDLYAREHPKGGLPERLVARLLRQLFLALQHLSSCGVEHQDVKPENMMLFGVAVSAFRAELKLGDFGWAAIAAPEGKVSKPPPTGAGSLWYAPPELNPPVEGVEPEPMAVDQHGEPIKGLCDMWSAGVVLYLLLVGHNPFNQALKQSTQEAQDQEVLRLVALGKYNCRTERWHQLHADARDLVEKLLRVPPIQRSLPSEALQHPFVTKRTVAGRVSGYGGNAISTCMDGEHSVFFHGSVAPWAGRERRWQRLDGFQRMAWLAMARALAEPELDGAVVQGALEGMEHEKQRQLRQGGDQREAGFLWQLARELGTAPVFQWLQDRTAWPDAVRLAFSFLDVDRDGMLSAGDLLAHVAGSPQRNSTAPLAVAKMTPVLSKDELVKIWIQRWQVKDRNEEMLPLQSFREALLSSCSGDDTLFGTLDDDDGFIADTEMEGPEHAVGVVPHRGSELQRWGGDGTGGTGGGPVSGRPLSFSGGDGKLVIPVGGI</sequence>
<dbReference type="InterPro" id="IPR018247">
    <property type="entry name" value="EF_Hand_1_Ca_BS"/>
</dbReference>
<dbReference type="AlphaFoldDB" id="A0A9P1BQE5"/>
<dbReference type="EMBL" id="CAMXCT010000242">
    <property type="protein sequence ID" value="CAI3976061.1"/>
    <property type="molecule type" value="Genomic_DNA"/>
</dbReference>
<dbReference type="Proteomes" id="UP001152797">
    <property type="component" value="Unassembled WGS sequence"/>
</dbReference>
<dbReference type="GO" id="GO:0004672">
    <property type="term" value="F:protein kinase activity"/>
    <property type="evidence" value="ECO:0007669"/>
    <property type="project" value="InterPro"/>
</dbReference>
<dbReference type="Pfam" id="PF00069">
    <property type="entry name" value="Pkinase"/>
    <property type="match status" value="1"/>
</dbReference>
<reference evidence="4" key="2">
    <citation type="submission" date="2024-04" db="EMBL/GenBank/DDBJ databases">
        <authorList>
            <person name="Chen Y."/>
            <person name="Shah S."/>
            <person name="Dougan E. K."/>
            <person name="Thang M."/>
            <person name="Chan C."/>
        </authorList>
    </citation>
    <scope>NUCLEOTIDE SEQUENCE [LARGE SCALE GENOMIC DNA]</scope>
</reference>
<dbReference type="PROSITE" id="PS00108">
    <property type="entry name" value="PROTEIN_KINASE_ST"/>
    <property type="match status" value="1"/>
</dbReference>
<evidence type="ECO:0000259" key="2">
    <source>
        <dbReference type="PROSITE" id="PS50011"/>
    </source>
</evidence>
<dbReference type="EMBL" id="CAMXCT030000242">
    <property type="protein sequence ID" value="CAL4763373.1"/>
    <property type="molecule type" value="Genomic_DNA"/>
</dbReference>
<dbReference type="SUPFAM" id="SSF56112">
    <property type="entry name" value="Protein kinase-like (PK-like)"/>
    <property type="match status" value="1"/>
</dbReference>
<dbReference type="GO" id="GO:0005524">
    <property type="term" value="F:ATP binding"/>
    <property type="evidence" value="ECO:0007669"/>
    <property type="project" value="InterPro"/>
</dbReference>
<feature type="compositionally biased region" description="Gly residues" evidence="1">
    <location>
        <begin position="634"/>
        <end position="646"/>
    </location>
</feature>
<proteinExistence type="predicted"/>
<dbReference type="PROSITE" id="PS00018">
    <property type="entry name" value="EF_HAND_1"/>
    <property type="match status" value="1"/>
</dbReference>
<feature type="domain" description="Protein kinase" evidence="2">
    <location>
        <begin position="69"/>
        <end position="386"/>
    </location>
</feature>
<evidence type="ECO:0000313" key="3">
    <source>
        <dbReference type="EMBL" id="CAI3976061.1"/>
    </source>
</evidence>
<dbReference type="InterPro" id="IPR008271">
    <property type="entry name" value="Ser/Thr_kinase_AS"/>
</dbReference>
<reference evidence="3" key="1">
    <citation type="submission" date="2022-10" db="EMBL/GenBank/DDBJ databases">
        <authorList>
            <person name="Chen Y."/>
            <person name="Dougan E. K."/>
            <person name="Chan C."/>
            <person name="Rhodes N."/>
            <person name="Thang M."/>
        </authorList>
    </citation>
    <scope>NUCLEOTIDE SEQUENCE</scope>
</reference>
<evidence type="ECO:0000313" key="5">
    <source>
        <dbReference type="EMBL" id="CAL4763373.1"/>
    </source>
</evidence>
<dbReference type="InterPro" id="IPR011009">
    <property type="entry name" value="Kinase-like_dom_sf"/>
</dbReference>
<keyword evidence="6" id="KW-1185">Reference proteome</keyword>
<dbReference type="InterPro" id="IPR000719">
    <property type="entry name" value="Prot_kinase_dom"/>
</dbReference>